<dbReference type="HOGENOM" id="CLU_056369_0_0_5"/>
<feature type="domain" description="YcaO" evidence="1">
    <location>
        <begin position="41"/>
        <end position="358"/>
    </location>
</feature>
<dbReference type="Gene3D" id="3.30.1330.230">
    <property type="match status" value="1"/>
</dbReference>
<protein>
    <submittedName>
        <fullName evidence="2">TPR domain protein</fullName>
    </submittedName>
</protein>
<dbReference type="eggNOG" id="COG1944">
    <property type="taxonomic scope" value="Bacteria"/>
</dbReference>
<dbReference type="AlphaFoldDB" id="C3ME96"/>
<dbReference type="OrthoDB" id="109999at2"/>
<sequence length="358" mass="37969">MPLCRRARITRIGDLTGLDRLGLPVVQAVRPAALSEVTSLGRGLTTAEASMGAIMESLERYYAEAIPAERVFLATAEELEIADGLFDNLVVARSGNWRTKILPWIAGLDVATGHALPVPVELVHTRYTDPPPVHDGWFARTTTGLACHMEARGAYLHGLFECVERDAIARAFATHGFFDRMRIAVTGLGQRVDHIRAIAEACGISFALWHAPSPAGIPVIWCQTIETGPGEPILALPTEGYAAGPSVEAAAASAMLEALAARAGAISGARDDQTRAHYKRSTEVVVARARELIVAEGSARPIAPAALPAFVDSGSLLNGIVAAGLGPVVAVPVGHDRETGVRCVRTVLARAYPFNVVR</sequence>
<keyword evidence="3" id="KW-1185">Reference proteome</keyword>
<evidence type="ECO:0000313" key="2">
    <source>
        <dbReference type="EMBL" id="ACP25765.1"/>
    </source>
</evidence>
<dbReference type="PROSITE" id="PS51664">
    <property type="entry name" value="YCAO"/>
    <property type="match status" value="1"/>
</dbReference>
<name>C3ME96_SINFN</name>
<evidence type="ECO:0000259" key="1">
    <source>
        <dbReference type="PROSITE" id="PS51664"/>
    </source>
</evidence>
<organism evidence="2 3">
    <name type="scientific">Sinorhizobium fredii (strain NBRC 101917 / NGR234)</name>
    <dbReference type="NCBI Taxonomy" id="394"/>
    <lineage>
        <taxon>Bacteria</taxon>
        <taxon>Pseudomonadati</taxon>
        <taxon>Pseudomonadota</taxon>
        <taxon>Alphaproteobacteria</taxon>
        <taxon>Hyphomicrobiales</taxon>
        <taxon>Rhizobiaceae</taxon>
        <taxon>Sinorhizobium/Ensifer group</taxon>
        <taxon>Sinorhizobium</taxon>
    </lineage>
</organism>
<evidence type="ECO:0000313" key="3">
    <source>
        <dbReference type="Proteomes" id="UP000001054"/>
    </source>
</evidence>
<reference evidence="2 3" key="1">
    <citation type="journal article" date="2009" name="Appl. Environ. Microbiol.">
        <title>Rhizobium sp. strain NGR234 possesses a remarkable number of secretion systems.</title>
        <authorList>
            <person name="Schmeisser C."/>
            <person name="Liesegang H."/>
            <person name="Krysciak D."/>
            <person name="Bakkou N."/>
            <person name="Le Quere A."/>
            <person name="Wollherr A."/>
            <person name="Heinemeyer I."/>
            <person name="Morgenstern B."/>
            <person name="Pommerening-Roeser A."/>
            <person name="Flores M."/>
            <person name="Palacios R."/>
            <person name="Brenner S."/>
            <person name="Gottschalk G."/>
            <person name="Schmitz R.A."/>
            <person name="Broughton W.J."/>
            <person name="Perret X."/>
            <person name="Strittmatter A.W."/>
            <person name="Streit W.R."/>
        </authorList>
    </citation>
    <scope>NUCLEOTIDE SEQUENCE [LARGE SCALE GENOMIC DNA]</scope>
    <source>
        <strain evidence="3">NBRC 101917 / NGR234</strain>
    </source>
</reference>
<dbReference type="Pfam" id="PF02624">
    <property type="entry name" value="YcaO"/>
    <property type="match status" value="1"/>
</dbReference>
<dbReference type="InterPro" id="IPR003776">
    <property type="entry name" value="YcaO-like_dom"/>
</dbReference>
<dbReference type="PANTHER" id="PTHR37809:SF1">
    <property type="entry name" value="RIBOSOMAL PROTEIN S12 METHYLTHIOTRANSFERASE ACCESSORY FACTOR YCAO"/>
    <property type="match status" value="1"/>
</dbReference>
<accession>C3ME96</accession>
<dbReference type="PATRIC" id="fig|394.7.peg.4825"/>
<dbReference type="STRING" id="394.NGR_c20020"/>
<dbReference type="PANTHER" id="PTHR37809">
    <property type="entry name" value="RIBOSOMAL PROTEIN S12 METHYLTHIOTRANSFERASE ACCESSORY FACTOR YCAO"/>
    <property type="match status" value="1"/>
</dbReference>
<dbReference type="Proteomes" id="UP000001054">
    <property type="component" value="Chromosome"/>
</dbReference>
<proteinExistence type="predicted"/>
<dbReference type="KEGG" id="rhi:NGR_c20020"/>
<dbReference type="NCBIfam" id="TIGR00702">
    <property type="entry name" value="YcaO-type kinase domain"/>
    <property type="match status" value="1"/>
</dbReference>
<gene>
    <name evidence="2" type="ordered locus">NGR_c20020</name>
</gene>
<dbReference type="EMBL" id="CP001389">
    <property type="protein sequence ID" value="ACP25765.1"/>
    <property type="molecule type" value="Genomic_DNA"/>
</dbReference>